<dbReference type="OrthoDB" id="92610at2"/>
<dbReference type="SUPFAM" id="SSF53254">
    <property type="entry name" value="Phosphoglycerate mutase-like"/>
    <property type="match status" value="1"/>
</dbReference>
<name>A0A6N8F6T3_9GAMM</name>
<evidence type="ECO:0000313" key="4">
    <source>
        <dbReference type="Proteomes" id="UP000439994"/>
    </source>
</evidence>
<comment type="caution">
    <text evidence="3">The sequence shown here is derived from an EMBL/GenBank/DDBJ whole genome shotgun (WGS) entry which is preliminary data.</text>
</comment>
<sequence>MPIFLYVVRHGEAEAVEVNDEERQLTELGKQEANKTARWLNTQVSEFDTVVVSPYIRAQQTKEIILSQNKAANVITSSQFIPSGIASTAIDELLAYAQANNKTDQHILCVSHMPLVSYLIGELSGYTPIMATAAVAKLQINLEKWNGQLDTLISPEQILL</sequence>
<dbReference type="GO" id="GO:0101006">
    <property type="term" value="F:protein histidine phosphatase activity"/>
    <property type="evidence" value="ECO:0007669"/>
    <property type="project" value="InterPro"/>
</dbReference>
<dbReference type="InterPro" id="IPR051021">
    <property type="entry name" value="Mito_Ser/Thr_phosphatase"/>
</dbReference>
<dbReference type="InterPro" id="IPR029033">
    <property type="entry name" value="His_PPase_superfam"/>
</dbReference>
<keyword evidence="4" id="KW-1185">Reference proteome</keyword>
<dbReference type="InterPro" id="IPR004449">
    <property type="entry name" value="SixA"/>
</dbReference>
<protein>
    <submittedName>
        <fullName evidence="3">Phosphohistidine phosphatase SixA</fullName>
    </submittedName>
</protein>
<proteinExistence type="predicted"/>
<evidence type="ECO:0000256" key="2">
    <source>
        <dbReference type="PIRSR" id="PIRSR613078-2"/>
    </source>
</evidence>
<dbReference type="RefSeq" id="WP_155695478.1">
    <property type="nucleotide sequence ID" value="NZ_WOCD01000003.1"/>
</dbReference>
<reference evidence="3 4" key="1">
    <citation type="submission" date="2019-11" db="EMBL/GenBank/DDBJ databases">
        <title>P. haliotis isolates from Z. marina roots.</title>
        <authorList>
            <person name="Cohen M."/>
            <person name="Jospin G."/>
            <person name="Eisen J.A."/>
            <person name="Coil D.A."/>
        </authorList>
    </citation>
    <scope>NUCLEOTIDE SEQUENCE [LARGE SCALE GENOMIC DNA]</scope>
    <source>
        <strain evidence="3 4">UCD-MCMsp1aY</strain>
    </source>
</reference>
<dbReference type="SMART" id="SM00855">
    <property type="entry name" value="PGAM"/>
    <property type="match status" value="1"/>
</dbReference>
<accession>A0A6N8F6T3</accession>
<evidence type="ECO:0000313" key="3">
    <source>
        <dbReference type="EMBL" id="MUH72285.1"/>
    </source>
</evidence>
<dbReference type="Proteomes" id="UP000439994">
    <property type="component" value="Unassembled WGS sequence"/>
</dbReference>
<organism evidence="3 4">
    <name type="scientific">Psychrosphaera haliotis</name>
    <dbReference type="NCBI Taxonomy" id="555083"/>
    <lineage>
        <taxon>Bacteria</taxon>
        <taxon>Pseudomonadati</taxon>
        <taxon>Pseudomonadota</taxon>
        <taxon>Gammaproteobacteria</taxon>
        <taxon>Alteromonadales</taxon>
        <taxon>Pseudoalteromonadaceae</taxon>
        <taxon>Psychrosphaera</taxon>
    </lineage>
</organism>
<dbReference type="GO" id="GO:0005737">
    <property type="term" value="C:cytoplasm"/>
    <property type="evidence" value="ECO:0007669"/>
    <property type="project" value="InterPro"/>
</dbReference>
<dbReference type="EMBL" id="WOCD01000003">
    <property type="protein sequence ID" value="MUH72285.1"/>
    <property type="molecule type" value="Genomic_DNA"/>
</dbReference>
<dbReference type="Gene3D" id="3.40.50.1240">
    <property type="entry name" value="Phosphoglycerate mutase-like"/>
    <property type="match status" value="1"/>
</dbReference>
<feature type="binding site" evidence="2">
    <location>
        <position position="57"/>
    </location>
    <ligand>
        <name>substrate</name>
    </ligand>
</feature>
<dbReference type="NCBIfam" id="TIGR00249">
    <property type="entry name" value="sixA"/>
    <property type="match status" value="1"/>
</dbReference>
<dbReference type="PANTHER" id="PTHR20935">
    <property type="entry name" value="PHOSPHOGLYCERATE MUTASE-RELATED"/>
    <property type="match status" value="1"/>
</dbReference>
<dbReference type="InterPro" id="IPR013078">
    <property type="entry name" value="His_Pase_superF_clade-1"/>
</dbReference>
<dbReference type="CDD" id="cd07067">
    <property type="entry name" value="HP_PGM_like"/>
    <property type="match status" value="1"/>
</dbReference>
<dbReference type="AlphaFoldDB" id="A0A6N8F6T3"/>
<keyword evidence="1" id="KW-0378">Hydrolase</keyword>
<dbReference type="Pfam" id="PF00300">
    <property type="entry name" value="His_Phos_1"/>
    <property type="match status" value="1"/>
</dbReference>
<evidence type="ECO:0000256" key="1">
    <source>
        <dbReference type="ARBA" id="ARBA00022801"/>
    </source>
</evidence>
<gene>
    <name evidence="3" type="primary">sixA</name>
    <name evidence="3" type="ORF">GNP35_07220</name>
</gene>